<dbReference type="Pfam" id="PF14921">
    <property type="entry name" value="APCDDC"/>
    <property type="match status" value="2"/>
</dbReference>
<evidence type="ECO:0000256" key="2">
    <source>
        <dbReference type="ARBA" id="ARBA00022692"/>
    </source>
</evidence>
<comment type="subcellular location">
    <subcellularLocation>
        <location evidence="1">Membrane</location>
        <topology evidence="1">Single-pass membrane protein</topology>
    </subcellularLocation>
</comment>
<evidence type="ECO:0000256" key="6">
    <source>
        <dbReference type="SAM" id="MobiDB-lite"/>
    </source>
</evidence>
<keyword evidence="4" id="KW-0472">Membrane</keyword>
<evidence type="ECO:0000256" key="3">
    <source>
        <dbReference type="ARBA" id="ARBA00022729"/>
    </source>
</evidence>
<dbReference type="EMBL" id="PZQS01000012">
    <property type="protein sequence ID" value="PVD20453.1"/>
    <property type="molecule type" value="Genomic_DNA"/>
</dbReference>
<dbReference type="InterPro" id="IPR029405">
    <property type="entry name" value="APCDD1_dom"/>
</dbReference>
<dbReference type="GO" id="GO:0030178">
    <property type="term" value="P:negative regulation of Wnt signaling pathway"/>
    <property type="evidence" value="ECO:0007669"/>
    <property type="project" value="InterPro"/>
</dbReference>
<keyword evidence="2" id="KW-0812">Transmembrane</keyword>
<dbReference type="PANTHER" id="PTHR31021">
    <property type="entry name" value="ADENOMATOSIS POLYPOSIS COLI DOWN-REGULATED 1"/>
    <property type="match status" value="1"/>
</dbReference>
<dbReference type="GO" id="GO:0017147">
    <property type="term" value="F:Wnt-protein binding"/>
    <property type="evidence" value="ECO:0007669"/>
    <property type="project" value="InterPro"/>
</dbReference>
<dbReference type="AlphaFoldDB" id="A0A2T7NGZ6"/>
<evidence type="ECO:0000256" key="5">
    <source>
        <dbReference type="ARBA" id="ARBA00023180"/>
    </source>
</evidence>
<organism evidence="8 9">
    <name type="scientific">Pomacea canaliculata</name>
    <name type="common">Golden apple snail</name>
    <dbReference type="NCBI Taxonomy" id="400727"/>
    <lineage>
        <taxon>Eukaryota</taxon>
        <taxon>Metazoa</taxon>
        <taxon>Spiralia</taxon>
        <taxon>Lophotrochozoa</taxon>
        <taxon>Mollusca</taxon>
        <taxon>Gastropoda</taxon>
        <taxon>Caenogastropoda</taxon>
        <taxon>Architaenioglossa</taxon>
        <taxon>Ampullarioidea</taxon>
        <taxon>Ampullariidae</taxon>
        <taxon>Pomacea</taxon>
    </lineage>
</organism>
<evidence type="ECO:0000259" key="7">
    <source>
        <dbReference type="SMART" id="SM01352"/>
    </source>
</evidence>
<dbReference type="OrthoDB" id="5985602at2759"/>
<feature type="region of interest" description="Disordered" evidence="6">
    <location>
        <begin position="1"/>
        <end position="24"/>
    </location>
</feature>
<keyword evidence="3" id="KW-0732">Signal</keyword>
<protein>
    <recommendedName>
        <fullName evidence="7">APCDD1 domain-containing protein</fullName>
    </recommendedName>
</protein>
<reference evidence="8 9" key="1">
    <citation type="submission" date="2018-04" db="EMBL/GenBank/DDBJ databases">
        <title>The genome of golden apple snail Pomacea canaliculata provides insight into stress tolerance and invasive adaptation.</title>
        <authorList>
            <person name="Liu C."/>
            <person name="Liu B."/>
            <person name="Ren Y."/>
            <person name="Zhang Y."/>
            <person name="Wang H."/>
            <person name="Li S."/>
            <person name="Jiang F."/>
            <person name="Yin L."/>
            <person name="Zhang G."/>
            <person name="Qian W."/>
            <person name="Fan W."/>
        </authorList>
    </citation>
    <scope>NUCLEOTIDE SEQUENCE [LARGE SCALE GENOMIC DNA]</scope>
    <source>
        <strain evidence="8">SZHN2017</strain>
        <tissue evidence="8">Muscle</tissue>
    </source>
</reference>
<dbReference type="SMART" id="SM01352">
    <property type="entry name" value="APCDDC"/>
    <property type="match status" value="1"/>
</dbReference>
<proteinExistence type="predicted"/>
<keyword evidence="5" id="KW-0325">Glycoprotein</keyword>
<keyword evidence="9" id="KW-1185">Reference proteome</keyword>
<gene>
    <name evidence="8" type="ORF">C0Q70_18609</name>
</gene>
<sequence>MSHARKAGGGDHSTGSPRNGRRSYLPLRQLIRTERKMALGGSDAVPLECNLDRRTTWPVSGWPSGSAIQQLDRWFQEKLLPCWKQCLAQSGSQSDGGVIDWTHGETSWLQKNPLSSTPDSMKNCWVSILRAIATPKDVAPHHVYREDWKERSCSAILRRVTQRHVEVEMPPQLDGLWTSHRCEIRSGPQFVLRTHKFQRSKFESHVYHYSDADCSKPLYAFVAHGTLQMMQESWVIPGTMEGRYQLDMVLVVAYSTQAADSLMRQLKSTCGRHFANVTFEPFRKYVILNDPPSDERDGSEKKTGVDSDLQQEFDCSLPLNFSLNELQLLRVESRVHHSSPPIGHSREKDVHAHAQTKGARVVRELLLGDVHTELTERQWHRPTSFQEPLTYAETSACGVCSRLRDSDPLAPPRLTLHQGTLLSLQGEWVSTRCESRQYGQFLTRWLHFLGDGLSWEGRYEYYHDALCRQPTFTLRAKGSYIGVKSRRSSRDPKPTASRRHD</sequence>
<accession>A0A2T7NGZ6</accession>
<dbReference type="GO" id="GO:0005886">
    <property type="term" value="C:plasma membrane"/>
    <property type="evidence" value="ECO:0007669"/>
    <property type="project" value="InterPro"/>
</dbReference>
<evidence type="ECO:0000313" key="9">
    <source>
        <dbReference type="Proteomes" id="UP000245119"/>
    </source>
</evidence>
<evidence type="ECO:0000256" key="4">
    <source>
        <dbReference type="ARBA" id="ARBA00023136"/>
    </source>
</evidence>
<evidence type="ECO:0000313" key="8">
    <source>
        <dbReference type="EMBL" id="PVD20453.1"/>
    </source>
</evidence>
<comment type="caution">
    <text evidence="8">The sequence shown here is derived from an EMBL/GenBank/DDBJ whole genome shotgun (WGS) entry which is preliminary data.</text>
</comment>
<dbReference type="Proteomes" id="UP000245119">
    <property type="component" value="Linkage Group LG12"/>
</dbReference>
<feature type="domain" description="APCDD1" evidence="7">
    <location>
        <begin position="152"/>
        <end position="416"/>
    </location>
</feature>
<name>A0A2T7NGZ6_POMCA</name>
<dbReference type="PANTHER" id="PTHR31021:SF1">
    <property type="entry name" value="CHROMOSOME UNDETERMINED SCAFFOLD_56, WHOLE GENOME SHOTGUN SEQUENCE"/>
    <property type="match status" value="1"/>
</dbReference>
<dbReference type="InterPro" id="IPR042425">
    <property type="entry name" value="APCDD1"/>
</dbReference>
<evidence type="ECO:0000256" key="1">
    <source>
        <dbReference type="ARBA" id="ARBA00004167"/>
    </source>
</evidence>